<reference evidence="8" key="1">
    <citation type="submission" date="2023-03" db="EMBL/GenBank/DDBJ databases">
        <authorList>
            <person name="Julca I."/>
        </authorList>
    </citation>
    <scope>NUCLEOTIDE SEQUENCE</scope>
</reference>
<dbReference type="Proteomes" id="UP001161247">
    <property type="component" value="Chromosome 2"/>
</dbReference>
<evidence type="ECO:0000256" key="2">
    <source>
        <dbReference type="ARBA" id="ARBA00023015"/>
    </source>
</evidence>
<evidence type="ECO:0000256" key="6">
    <source>
        <dbReference type="ARBA" id="ARBA00025581"/>
    </source>
</evidence>
<keyword evidence="5" id="KW-0539">Nucleus</keyword>
<evidence type="ECO:0000259" key="7">
    <source>
        <dbReference type="PROSITE" id="PS51351"/>
    </source>
</evidence>
<dbReference type="Pfam" id="PF02186">
    <property type="entry name" value="TFIIE_beta"/>
    <property type="match status" value="1"/>
</dbReference>
<dbReference type="InterPro" id="IPR003166">
    <property type="entry name" value="TFIIE_bsu_DNA-bd"/>
</dbReference>
<keyword evidence="4" id="KW-0804">Transcription</keyword>
<dbReference type="PROSITE" id="PS51351">
    <property type="entry name" value="TFIIE_BETA_C"/>
    <property type="match status" value="1"/>
</dbReference>
<gene>
    <name evidence="8" type="ORF">OLC1_LOCUS5265</name>
</gene>
<feature type="domain" description="TFIIE beta" evidence="7">
    <location>
        <begin position="142"/>
        <end position="217"/>
    </location>
</feature>
<evidence type="ECO:0000256" key="4">
    <source>
        <dbReference type="ARBA" id="ARBA00023163"/>
    </source>
</evidence>
<evidence type="ECO:0000256" key="3">
    <source>
        <dbReference type="ARBA" id="ARBA00023125"/>
    </source>
</evidence>
<keyword evidence="9" id="KW-1185">Reference proteome</keyword>
<dbReference type="Pfam" id="PF18121">
    <property type="entry name" value="TFA2_Winged_2"/>
    <property type="match status" value="1"/>
</dbReference>
<dbReference type="EMBL" id="OX459119">
    <property type="protein sequence ID" value="CAI9093986.1"/>
    <property type="molecule type" value="Genomic_DNA"/>
</dbReference>
<keyword evidence="3" id="KW-0238">DNA-binding</keyword>
<name>A0AAV1CE77_OLDCO</name>
<dbReference type="PANTHER" id="PTHR12716:SF8">
    <property type="entry name" value="TRANSCRIPTION INITIATION FACTOR IIE SUBUNIT BETA"/>
    <property type="match status" value="1"/>
</dbReference>
<accession>A0AAV1CE77</accession>
<evidence type="ECO:0000256" key="1">
    <source>
        <dbReference type="ARBA" id="ARBA00004123"/>
    </source>
</evidence>
<evidence type="ECO:0000313" key="9">
    <source>
        <dbReference type="Proteomes" id="UP001161247"/>
    </source>
</evidence>
<organism evidence="8 9">
    <name type="scientific">Oldenlandia corymbosa var. corymbosa</name>
    <dbReference type="NCBI Taxonomy" id="529605"/>
    <lineage>
        <taxon>Eukaryota</taxon>
        <taxon>Viridiplantae</taxon>
        <taxon>Streptophyta</taxon>
        <taxon>Embryophyta</taxon>
        <taxon>Tracheophyta</taxon>
        <taxon>Spermatophyta</taxon>
        <taxon>Magnoliopsida</taxon>
        <taxon>eudicotyledons</taxon>
        <taxon>Gunneridae</taxon>
        <taxon>Pentapetalae</taxon>
        <taxon>asterids</taxon>
        <taxon>lamiids</taxon>
        <taxon>Gentianales</taxon>
        <taxon>Rubiaceae</taxon>
        <taxon>Rubioideae</taxon>
        <taxon>Spermacoceae</taxon>
        <taxon>Hedyotis-Oldenlandia complex</taxon>
        <taxon>Oldenlandia</taxon>
    </lineage>
</organism>
<keyword evidence="2" id="KW-0805">Transcription regulation</keyword>
<dbReference type="InterPro" id="IPR040501">
    <property type="entry name" value="TFA2_Winged_2"/>
</dbReference>
<comment type="function">
    <text evidence="6">Recruits TFIIH to the initiation complex and stimulates the RNA polymerase II C-terminal domain kinase and DNA-dependent ATPase activities of TFIIH. Both TFIIH and TFIIE are required for promoter clearance by RNA polymerase.</text>
</comment>
<sequence>MLSSNNNYEFGGSRVVVGCRRWRSLGFIGGGGSFLFAVRGFDPINILELGWDLEHLPSKFMGLKINLRLNSIIPLYKKYSSPSSKMGSLQESLFKFNKQQEKCQTIQISIAKQNLKGTPLKSTTSSMSTPSAPAKFSNDIERLQYINNIRKTPVGAQMKRVIDLLLERRQAMDPEEINRECYVDVNANKAVFDSLKQNPKVNYDGRRFSYKPTHDVRNKDQLLELIRKFQEGIAAVDLKDSYSNVMQDLQSLKASGQIWLLLNCDSRDDIAYPNNPKVTVMVDNDLKQLFRGVELPGEMLDIEKDLQKNGMKPATNTAKRRAMAQVHGISNKPKTKKKKLEISRRTKLTNSHLMHLFQ</sequence>
<protein>
    <submittedName>
        <fullName evidence="8">OLC1v1029614C1</fullName>
    </submittedName>
</protein>
<comment type="subcellular location">
    <subcellularLocation>
        <location evidence="1">Nucleus</location>
    </subcellularLocation>
</comment>
<evidence type="ECO:0000256" key="5">
    <source>
        <dbReference type="ARBA" id="ARBA00023242"/>
    </source>
</evidence>
<dbReference type="GO" id="GO:0005673">
    <property type="term" value="C:transcription factor TFIIE complex"/>
    <property type="evidence" value="ECO:0007669"/>
    <property type="project" value="InterPro"/>
</dbReference>
<dbReference type="GO" id="GO:0001097">
    <property type="term" value="F:TFIIH-class transcription factor complex binding"/>
    <property type="evidence" value="ECO:0007669"/>
    <property type="project" value="TreeGrafter"/>
</dbReference>
<dbReference type="PANTHER" id="PTHR12716">
    <property type="entry name" value="TRANSCRIPTION INITIATION FACTOR IIE, BETA SUBUNIT"/>
    <property type="match status" value="1"/>
</dbReference>
<evidence type="ECO:0000313" key="8">
    <source>
        <dbReference type="EMBL" id="CAI9093986.1"/>
    </source>
</evidence>
<proteinExistence type="predicted"/>
<dbReference type="GO" id="GO:0006367">
    <property type="term" value="P:transcription initiation at RNA polymerase II promoter"/>
    <property type="evidence" value="ECO:0007669"/>
    <property type="project" value="InterPro"/>
</dbReference>
<dbReference type="AlphaFoldDB" id="A0AAV1CE77"/>
<dbReference type="InterPro" id="IPR016656">
    <property type="entry name" value="TFIIE-bsu"/>
</dbReference>
<dbReference type="GO" id="GO:0003677">
    <property type="term" value="F:DNA binding"/>
    <property type="evidence" value="ECO:0007669"/>
    <property type="project" value="UniProtKB-KW"/>
</dbReference>